<dbReference type="AlphaFoldDB" id="A0A1Y1I9R3"/>
<protein>
    <submittedName>
        <fullName evidence="3">Uncharacterized protein</fullName>
    </submittedName>
</protein>
<feature type="transmembrane region" description="Helical" evidence="1">
    <location>
        <begin position="381"/>
        <end position="408"/>
    </location>
</feature>
<sequence length="626" mass="67906">MGVPSTSFGRTPQLLFLVCFWTAGGVLSQQLVSAPPTMTHDFNTYYLSRLGRDIKYYSLLTGRNVFDTNAYNLVNGLPDDISPIAAAALTSPIRGAYVSNGLGGRVAVDVYYKLLRCVSDESNCVSLERVMIGNSRVRDSEPRGVLVTAKEGIGNTGWLINANQSAANALLNLIKRTLLSVVPFTLRLSFPTGVECPFLSFEEALTAAAYWGAAIATSPVLSFSEPIIPKTIVNLTQSNNTRCLPNAFAEYGSFASGQTNDIKDASKAHTTLLDQLLVFNSSAACLATISSFTVTKRDLGEDACSQLYFGDASQRNEAAVTALWLDPTELVTEANLTKLSSICYRDYHLDVETILQQIPFDFDADRLFLVSSTDVKIHLDAVAASAASVVALEIALASSGIVVSHFIARSSFYRRQRVSSGFARVAACTITALAVTTFNVPNFGLVYKSLVNHNAERMFTTVSTRQYQAGNYSGTLLAETHAFVAVRGSAATAIIGLLLYALTLVFSLYVTWEEFSKIISRKNEAARYLGHEALIANEDLLVEWRGTDGNLINMLHPTAVEEAGWAAELELKRRAVARKQLESGGSDTGGSIDRGSEELLSLRAAAYRYQGLDSLKEMYRSGPPPV</sequence>
<organism evidence="3 4">
    <name type="scientific">Klebsormidium nitens</name>
    <name type="common">Green alga</name>
    <name type="synonym">Ulothrix nitens</name>
    <dbReference type="NCBI Taxonomy" id="105231"/>
    <lineage>
        <taxon>Eukaryota</taxon>
        <taxon>Viridiplantae</taxon>
        <taxon>Streptophyta</taxon>
        <taxon>Klebsormidiophyceae</taxon>
        <taxon>Klebsormidiales</taxon>
        <taxon>Klebsormidiaceae</taxon>
        <taxon>Klebsormidium</taxon>
    </lineage>
</organism>
<keyword evidence="2" id="KW-0732">Signal</keyword>
<reference evidence="3 4" key="1">
    <citation type="journal article" date="2014" name="Nat. Commun.">
        <title>Klebsormidium flaccidum genome reveals primary factors for plant terrestrial adaptation.</title>
        <authorList>
            <person name="Hori K."/>
            <person name="Maruyama F."/>
            <person name="Fujisawa T."/>
            <person name="Togashi T."/>
            <person name="Yamamoto N."/>
            <person name="Seo M."/>
            <person name="Sato S."/>
            <person name="Yamada T."/>
            <person name="Mori H."/>
            <person name="Tajima N."/>
            <person name="Moriyama T."/>
            <person name="Ikeuchi M."/>
            <person name="Watanabe M."/>
            <person name="Wada H."/>
            <person name="Kobayashi K."/>
            <person name="Saito M."/>
            <person name="Masuda T."/>
            <person name="Sasaki-Sekimoto Y."/>
            <person name="Mashiguchi K."/>
            <person name="Awai K."/>
            <person name="Shimojima M."/>
            <person name="Masuda S."/>
            <person name="Iwai M."/>
            <person name="Nobusawa T."/>
            <person name="Narise T."/>
            <person name="Kondo S."/>
            <person name="Saito H."/>
            <person name="Sato R."/>
            <person name="Murakawa M."/>
            <person name="Ihara Y."/>
            <person name="Oshima-Yamada Y."/>
            <person name="Ohtaka K."/>
            <person name="Satoh M."/>
            <person name="Sonobe K."/>
            <person name="Ishii M."/>
            <person name="Ohtani R."/>
            <person name="Kanamori-Sato M."/>
            <person name="Honoki R."/>
            <person name="Miyazaki D."/>
            <person name="Mochizuki H."/>
            <person name="Umetsu J."/>
            <person name="Higashi K."/>
            <person name="Shibata D."/>
            <person name="Kamiya Y."/>
            <person name="Sato N."/>
            <person name="Nakamura Y."/>
            <person name="Tabata S."/>
            <person name="Ida S."/>
            <person name="Kurokawa K."/>
            <person name="Ohta H."/>
        </authorList>
    </citation>
    <scope>NUCLEOTIDE SEQUENCE [LARGE SCALE GENOMIC DNA]</scope>
    <source>
        <strain evidence="3 4">NIES-2285</strain>
    </source>
</reference>
<evidence type="ECO:0000256" key="1">
    <source>
        <dbReference type="SAM" id="Phobius"/>
    </source>
</evidence>
<name>A0A1Y1I9R3_KLENI</name>
<evidence type="ECO:0000313" key="3">
    <source>
        <dbReference type="EMBL" id="GAQ85436.1"/>
    </source>
</evidence>
<feature type="transmembrane region" description="Helical" evidence="1">
    <location>
        <begin position="420"/>
        <end position="440"/>
    </location>
</feature>
<proteinExistence type="predicted"/>
<evidence type="ECO:0000256" key="2">
    <source>
        <dbReference type="SAM" id="SignalP"/>
    </source>
</evidence>
<feature type="chain" id="PRO_5012643547" evidence="2">
    <location>
        <begin position="29"/>
        <end position="626"/>
    </location>
</feature>
<dbReference type="EMBL" id="DF237184">
    <property type="protein sequence ID" value="GAQ85436.1"/>
    <property type="molecule type" value="Genomic_DNA"/>
</dbReference>
<keyword evidence="1" id="KW-0472">Membrane</keyword>
<gene>
    <name evidence="3" type="ORF">KFL_002350110</name>
</gene>
<keyword evidence="4" id="KW-1185">Reference proteome</keyword>
<accession>A0A1Y1I9R3</accession>
<feature type="transmembrane region" description="Helical" evidence="1">
    <location>
        <begin position="490"/>
        <end position="512"/>
    </location>
</feature>
<evidence type="ECO:0000313" key="4">
    <source>
        <dbReference type="Proteomes" id="UP000054558"/>
    </source>
</evidence>
<dbReference type="Proteomes" id="UP000054558">
    <property type="component" value="Unassembled WGS sequence"/>
</dbReference>
<keyword evidence="1" id="KW-1133">Transmembrane helix</keyword>
<feature type="signal peptide" evidence="2">
    <location>
        <begin position="1"/>
        <end position="28"/>
    </location>
</feature>
<keyword evidence="1" id="KW-0812">Transmembrane</keyword>